<gene>
    <name evidence="3" type="ORF">EYS09_28610</name>
</gene>
<dbReference type="RefSeq" id="WP_131125395.1">
    <property type="nucleotide sequence ID" value="NZ_SIXH01000356.1"/>
</dbReference>
<comment type="caution">
    <text evidence="3">The sequence shown here is derived from an EMBL/GenBank/DDBJ whole genome shotgun (WGS) entry which is preliminary data.</text>
</comment>
<accession>A0A4V2JHX7</accession>
<organism evidence="3 4">
    <name type="scientific">Streptomyces kasugaensis</name>
    <dbReference type="NCBI Taxonomy" id="1946"/>
    <lineage>
        <taxon>Bacteria</taxon>
        <taxon>Bacillati</taxon>
        <taxon>Actinomycetota</taxon>
        <taxon>Actinomycetes</taxon>
        <taxon>Kitasatosporales</taxon>
        <taxon>Streptomycetaceae</taxon>
        <taxon>Streptomyces</taxon>
    </lineage>
</organism>
<evidence type="ECO:0000256" key="1">
    <source>
        <dbReference type="SAM" id="MobiDB-lite"/>
    </source>
</evidence>
<dbReference type="EMBL" id="SIXH01000356">
    <property type="protein sequence ID" value="TBO56311.1"/>
    <property type="molecule type" value="Genomic_DNA"/>
</dbReference>
<proteinExistence type="predicted"/>
<evidence type="ECO:0000259" key="2">
    <source>
        <dbReference type="Pfam" id="PF00561"/>
    </source>
</evidence>
<dbReference type="Pfam" id="PF00561">
    <property type="entry name" value="Abhydrolase_1"/>
    <property type="match status" value="1"/>
</dbReference>
<reference evidence="3 4" key="1">
    <citation type="submission" date="2019-02" db="EMBL/GenBank/DDBJ databases">
        <title>Draft Genome Sequence of Streptomyces sp. AM-2504, identified by 16S rRNA comparative analysis as a Streptomyces Kasugaensis strain.</title>
        <authorList>
            <person name="Napolioni V."/>
            <person name="Giuliodori A.M."/>
            <person name="Spurio R."/>
            <person name="Fabbretti A."/>
        </authorList>
    </citation>
    <scope>NUCLEOTIDE SEQUENCE [LARGE SCALE GENOMIC DNA]</scope>
    <source>
        <strain evidence="3 4">AM-2504</strain>
    </source>
</reference>
<keyword evidence="3" id="KW-0378">Hydrolase</keyword>
<name>A0A4V2JHX7_STRKA</name>
<dbReference type="SUPFAM" id="SSF53474">
    <property type="entry name" value="alpha/beta-Hydrolases"/>
    <property type="match status" value="1"/>
</dbReference>
<evidence type="ECO:0000313" key="4">
    <source>
        <dbReference type="Proteomes" id="UP000292452"/>
    </source>
</evidence>
<dbReference type="Gene3D" id="3.40.50.1820">
    <property type="entry name" value="alpha/beta hydrolase"/>
    <property type="match status" value="1"/>
</dbReference>
<dbReference type="InterPro" id="IPR029058">
    <property type="entry name" value="AB_hydrolase_fold"/>
</dbReference>
<feature type="compositionally biased region" description="Pro residues" evidence="1">
    <location>
        <begin position="125"/>
        <end position="137"/>
    </location>
</feature>
<dbReference type="Proteomes" id="UP000292452">
    <property type="component" value="Unassembled WGS sequence"/>
</dbReference>
<sequence>MAQIPAASLPPLSTTVTGPATGPGILLAHGATGSIEGNYAELIPALAASGHRVVAPDYPGSGRTPRAADPLTLNGLADALVAEAVRGGLETFTLIGFSLGTAVDDATRGSGKTAGVAEGGARPFPWFPGPCDRPGPD</sequence>
<dbReference type="InterPro" id="IPR000073">
    <property type="entry name" value="AB_hydrolase_1"/>
</dbReference>
<protein>
    <submittedName>
        <fullName evidence="3">Alpha/beta fold hydrolase</fullName>
    </submittedName>
</protein>
<feature type="domain" description="AB hydrolase-1" evidence="2">
    <location>
        <begin position="25"/>
        <end position="102"/>
    </location>
</feature>
<feature type="region of interest" description="Disordered" evidence="1">
    <location>
        <begin position="108"/>
        <end position="137"/>
    </location>
</feature>
<dbReference type="GO" id="GO:0016787">
    <property type="term" value="F:hydrolase activity"/>
    <property type="evidence" value="ECO:0007669"/>
    <property type="project" value="UniProtKB-KW"/>
</dbReference>
<evidence type="ECO:0000313" key="3">
    <source>
        <dbReference type="EMBL" id="TBO56311.1"/>
    </source>
</evidence>
<dbReference type="AlphaFoldDB" id="A0A4V2JHX7"/>
<keyword evidence="4" id="KW-1185">Reference proteome</keyword>